<evidence type="ECO:0000313" key="4">
    <source>
        <dbReference type="Proteomes" id="UP000654075"/>
    </source>
</evidence>
<evidence type="ECO:0000256" key="2">
    <source>
        <dbReference type="SAM" id="MobiDB-lite"/>
    </source>
</evidence>
<dbReference type="Proteomes" id="UP000654075">
    <property type="component" value="Unassembled WGS sequence"/>
</dbReference>
<feature type="region of interest" description="Disordered" evidence="2">
    <location>
        <begin position="524"/>
        <end position="554"/>
    </location>
</feature>
<feature type="compositionally biased region" description="Basic and acidic residues" evidence="2">
    <location>
        <begin position="1"/>
        <end position="17"/>
    </location>
</feature>
<feature type="compositionally biased region" description="Low complexity" evidence="2">
    <location>
        <begin position="524"/>
        <end position="550"/>
    </location>
</feature>
<comment type="caution">
    <text evidence="3">The sequence shown here is derived from an EMBL/GenBank/DDBJ whole genome shotgun (WGS) entry which is preliminary data.</text>
</comment>
<proteinExistence type="predicted"/>
<reference evidence="3" key="1">
    <citation type="submission" date="2021-02" db="EMBL/GenBank/DDBJ databases">
        <authorList>
            <person name="Dougan E. K."/>
            <person name="Rhodes N."/>
            <person name="Thang M."/>
            <person name="Chan C."/>
        </authorList>
    </citation>
    <scope>NUCLEOTIDE SEQUENCE</scope>
</reference>
<keyword evidence="1" id="KW-0175">Coiled coil</keyword>
<feature type="non-terminal residue" evidence="3">
    <location>
        <position position="995"/>
    </location>
</feature>
<feature type="compositionally biased region" description="Basic residues" evidence="2">
    <location>
        <begin position="795"/>
        <end position="804"/>
    </location>
</feature>
<gene>
    <name evidence="3" type="ORF">PGLA1383_LOCUS3649</name>
</gene>
<feature type="region of interest" description="Disordered" evidence="2">
    <location>
        <begin position="936"/>
        <end position="995"/>
    </location>
</feature>
<feature type="region of interest" description="Disordered" evidence="2">
    <location>
        <begin position="416"/>
        <end position="440"/>
    </location>
</feature>
<sequence>MRQIRRSLEYKEQRLDMRSSSPGESQDRQPSDGSDDLCDDLQEELPANPRGRHDIGVAITHQSPPLVGEGSGSDSGGSVWEGGMSPTTGQNESGGAIHYDGRPKSAALRSQASRRGSTIISTGFMSAIAQSAIETEAMSFNIYSDQWANVPQVIRIGMFSAHVKLEKAGKESAEMKNNLENAQTSLKLLARRQVEWHQAMEDKLSRKSLKLKKQRAAPAGVESPSRNGNYPTSPAKYVHTPGSGPRATEPGHRSVPSRSSSKEIPALSPSGSGSDESDDDSLSKEDRARLERIVPMERKLGENSATITVLAEANRKSQAHLSASMAQLEDIWHRMEKELSNEALGDICSKVLSIQLPLMLERFRETLPVAAPVENKLAAKETLKVLQLTQDVDKLQDQLATLQEQVDGLQEQHDEMVADSDGSSDDSSVSPSLSPEADGAPSTMLARLLSHRTGAKVDEGVEVKGGYIPVGGDEEVDVLQDGPVTVEVDVLQNWLGTAEEHQMPEVPGLVENAAAEEQAEHVLSCRSSRSSLRLSPAHTEGPGTEGPGTPRQERNAQLEPTIPHILRRASLAFQRTGKRASSRRSSIAGGSQESSMQRRARRSSNVSNASNATALLKEGSRNSGHADADYSKLTSEVGELRRSLDEQKGQALGVNSELLRLKESVAKITGEFHLDASTTQAKVFETDRLQAWMDKRLGSLEVWKKDDAAKLIGELEVTAKDLVERVERERNAVIFPRAQLQSNLEKTPNMTISEARLFSLDARLDALEHSIFQLLERPVFDPSVYQSRASIARARRNSMTKARRVSVDGSSPIEGSREPKDSEKSSRRVSAIRSVDEVLHEQQSAEAEPPGRGVDKRRPFKAKAEAPAPPELKVPVQLPVQPPVQLPMVSEMRGEKAAGKVVAEVVVVVEEDEHAKMAALHEQISVAAEVAAHRAALASASEQEEEEAQVDSFQPLQRPERRRLGSPLPADAGSTSLNKLAPMPCSARGDEDSGG</sequence>
<feature type="compositionally biased region" description="Basic and acidic residues" evidence="2">
    <location>
        <begin position="815"/>
        <end position="826"/>
    </location>
</feature>
<accession>A0A813D8H3</accession>
<feature type="compositionally biased region" description="Acidic residues" evidence="2">
    <location>
        <begin position="33"/>
        <end position="43"/>
    </location>
</feature>
<feature type="region of interest" description="Disordered" evidence="2">
    <location>
        <begin position="1"/>
        <end position="96"/>
    </location>
</feature>
<organism evidence="3 4">
    <name type="scientific">Polarella glacialis</name>
    <name type="common">Dinoflagellate</name>
    <dbReference type="NCBI Taxonomy" id="89957"/>
    <lineage>
        <taxon>Eukaryota</taxon>
        <taxon>Sar</taxon>
        <taxon>Alveolata</taxon>
        <taxon>Dinophyceae</taxon>
        <taxon>Suessiales</taxon>
        <taxon>Suessiaceae</taxon>
        <taxon>Polarella</taxon>
    </lineage>
</organism>
<evidence type="ECO:0000256" key="1">
    <source>
        <dbReference type="SAM" id="Coils"/>
    </source>
</evidence>
<evidence type="ECO:0000313" key="3">
    <source>
        <dbReference type="EMBL" id="CAE8584723.1"/>
    </source>
</evidence>
<dbReference type="AlphaFoldDB" id="A0A813D8H3"/>
<dbReference type="EMBL" id="CAJNNV010001293">
    <property type="protein sequence ID" value="CAE8584723.1"/>
    <property type="molecule type" value="Genomic_DNA"/>
</dbReference>
<feature type="coiled-coil region" evidence="1">
    <location>
        <begin position="165"/>
        <end position="192"/>
    </location>
</feature>
<feature type="compositionally biased region" description="Basic residues" evidence="2">
    <location>
        <begin position="206"/>
        <end position="215"/>
    </location>
</feature>
<name>A0A813D8H3_POLGL</name>
<feature type="region of interest" description="Disordered" evidence="2">
    <location>
        <begin position="205"/>
        <end position="286"/>
    </location>
</feature>
<protein>
    <submittedName>
        <fullName evidence="3">Uncharacterized protein</fullName>
    </submittedName>
</protein>
<feature type="region of interest" description="Disordered" evidence="2">
    <location>
        <begin position="795"/>
        <end position="857"/>
    </location>
</feature>
<feature type="region of interest" description="Disordered" evidence="2">
    <location>
        <begin position="573"/>
        <end position="609"/>
    </location>
</feature>
<keyword evidence="4" id="KW-1185">Reference proteome</keyword>
<feature type="compositionally biased region" description="Low complexity" evidence="2">
    <location>
        <begin position="419"/>
        <end position="434"/>
    </location>
</feature>